<accession>A0A5J4UNK9</accession>
<organism evidence="2 3">
    <name type="scientific">Streblomastix strix</name>
    <dbReference type="NCBI Taxonomy" id="222440"/>
    <lineage>
        <taxon>Eukaryota</taxon>
        <taxon>Metamonada</taxon>
        <taxon>Preaxostyla</taxon>
        <taxon>Oxymonadida</taxon>
        <taxon>Streblomastigidae</taxon>
        <taxon>Streblomastix</taxon>
    </lineage>
</organism>
<reference evidence="2 3" key="1">
    <citation type="submission" date="2019-03" db="EMBL/GenBank/DDBJ databases">
        <title>Single cell metagenomics reveals metabolic interactions within the superorganism composed of flagellate Streblomastix strix and complex community of Bacteroidetes bacteria on its surface.</title>
        <authorList>
            <person name="Treitli S.C."/>
            <person name="Kolisko M."/>
            <person name="Husnik F."/>
            <person name="Keeling P."/>
            <person name="Hampl V."/>
        </authorList>
    </citation>
    <scope>NUCLEOTIDE SEQUENCE [LARGE SCALE GENOMIC DNA]</scope>
    <source>
        <strain evidence="2">ST1C</strain>
    </source>
</reference>
<gene>
    <name evidence="2" type="ORF">EZS28_032749</name>
</gene>
<evidence type="ECO:0000256" key="1">
    <source>
        <dbReference type="SAM" id="MobiDB-lite"/>
    </source>
</evidence>
<dbReference type="EMBL" id="SNRW01014208">
    <property type="protein sequence ID" value="KAA6371724.1"/>
    <property type="molecule type" value="Genomic_DNA"/>
</dbReference>
<dbReference type="AlphaFoldDB" id="A0A5J4UNK9"/>
<proteinExistence type="predicted"/>
<evidence type="ECO:0000313" key="2">
    <source>
        <dbReference type="EMBL" id="KAA6371724.1"/>
    </source>
</evidence>
<name>A0A5J4UNK9_9EUKA</name>
<protein>
    <submittedName>
        <fullName evidence="2">Uncharacterized protein</fullName>
    </submittedName>
</protein>
<dbReference type="Proteomes" id="UP000324800">
    <property type="component" value="Unassembled WGS sequence"/>
</dbReference>
<feature type="region of interest" description="Disordered" evidence="1">
    <location>
        <begin position="71"/>
        <end position="201"/>
    </location>
</feature>
<comment type="caution">
    <text evidence="2">The sequence shown here is derived from an EMBL/GenBank/DDBJ whole genome shotgun (WGS) entry which is preliminary data.</text>
</comment>
<feature type="compositionally biased region" description="Basic and acidic residues" evidence="1">
    <location>
        <begin position="71"/>
        <end position="140"/>
    </location>
</feature>
<evidence type="ECO:0000313" key="3">
    <source>
        <dbReference type="Proteomes" id="UP000324800"/>
    </source>
</evidence>
<feature type="compositionally biased region" description="Basic and acidic residues" evidence="1">
    <location>
        <begin position="148"/>
        <end position="196"/>
    </location>
</feature>
<sequence>MELFNNNNNNFLLRVIKPPQIPAGLQPMGGVQPAQIPPNIQLTSQPEENDVQIPCEICHEKIRFSHYEEHSKMHENERVERENKQKEEQKQQKEKERLEKREKEKQYKLKKKQEEDEKERIAQEKADKAKAEQLKIANEKEIEDEDTENKRKEEEKYQKEKEKQERKEKENQEKLKKQQEKERIKQEKAQNEKNDKPNIITVPTNKDKALKEIEDDKQQQLKDYNGFFGGGKIKCVFCSSKEKFEVIEQHFKDMKGIQAQPEIINVKDAKGTFSQTEQAIDPTHLKDALSKAAVAQQLTSVTVLIVCPFCNLNLKPEEIWDHIKKLHKDKKNLYKDISDILHFAIRDPNTGKLTINDSALIKCPYCQETIQGNFERHLYANPHSIANWSEFHTLLKHHYDLLSRLPNPFKAPNMLFNIFIIQAMAERTLQSCHIVSHIESS</sequence>